<organism evidence="3 4">
    <name type="scientific">Tsukamurella pseudospumae</name>
    <dbReference type="NCBI Taxonomy" id="239498"/>
    <lineage>
        <taxon>Bacteria</taxon>
        <taxon>Bacillati</taxon>
        <taxon>Actinomycetota</taxon>
        <taxon>Actinomycetes</taxon>
        <taxon>Mycobacteriales</taxon>
        <taxon>Tsukamurellaceae</taxon>
        <taxon>Tsukamurella</taxon>
    </lineage>
</organism>
<dbReference type="SUPFAM" id="SSF54427">
    <property type="entry name" value="NTF2-like"/>
    <property type="match status" value="1"/>
</dbReference>
<dbReference type="AlphaFoldDB" id="A0A138ANS7"/>
<dbReference type="Proteomes" id="UP000070258">
    <property type="component" value="Unassembled WGS sequence"/>
</dbReference>
<accession>A0A138ANS7</accession>
<dbReference type="Gene3D" id="3.10.450.50">
    <property type="match status" value="1"/>
</dbReference>
<evidence type="ECO:0000313" key="4">
    <source>
        <dbReference type="Proteomes" id="UP000070258"/>
    </source>
</evidence>
<name>A0A138ANS7_9ACTN</name>
<dbReference type="InterPro" id="IPR027843">
    <property type="entry name" value="DUF4440"/>
</dbReference>
<dbReference type="Proteomes" id="UP000070409">
    <property type="component" value="Unassembled WGS sequence"/>
</dbReference>
<dbReference type="Pfam" id="PF14534">
    <property type="entry name" value="DUF4440"/>
    <property type="match status" value="1"/>
</dbReference>
<dbReference type="STRING" id="239498.AXK60_23845"/>
<gene>
    <name evidence="3" type="ORF">AXK60_23845</name>
    <name evidence="2" type="ORF">AXK61_12385</name>
</gene>
<proteinExistence type="predicted"/>
<feature type="domain" description="DUF4440" evidence="1">
    <location>
        <begin position="40"/>
        <end position="122"/>
    </location>
</feature>
<evidence type="ECO:0000313" key="3">
    <source>
        <dbReference type="EMBL" id="KXP12101.1"/>
    </source>
</evidence>
<dbReference type="OrthoDB" id="7845843at2"/>
<reference evidence="3" key="3">
    <citation type="submission" date="2016-02" db="EMBL/GenBank/DDBJ databases">
        <authorList>
            <person name="Teng J.L."/>
            <person name="Yang Y."/>
            <person name="Huang Y."/>
            <person name="Guo F."/>
            <person name="Wei W."/>
            <person name="Chen J.H."/>
            <person name="Wong S.Y."/>
            <person name="Lau S.K."/>
            <person name="Woo P.C."/>
        </authorList>
    </citation>
    <scope>NUCLEOTIDE SEQUENCE</scope>
    <source>
        <strain evidence="3">JCM 15929</strain>
    </source>
</reference>
<keyword evidence="5" id="KW-1185">Reference proteome</keyword>
<evidence type="ECO:0000259" key="1">
    <source>
        <dbReference type="Pfam" id="PF14534"/>
    </source>
</evidence>
<dbReference type="EMBL" id="LSRE01000002">
    <property type="protein sequence ID" value="KXP00807.1"/>
    <property type="molecule type" value="Genomic_DNA"/>
</dbReference>
<reference evidence="2 5" key="1">
    <citation type="submission" date="2016-02" db="EMBL/GenBank/DDBJ databases">
        <authorList>
            <person name="Teng J.L."/>
            <person name="Tang Y."/>
            <person name="Huang Y."/>
            <person name="Guo F."/>
            <person name="Wei W."/>
            <person name="Chen J.H."/>
            <person name="Wong S.Y."/>
            <person name="Lau S.K."/>
            <person name="Woo P.C."/>
        </authorList>
    </citation>
    <scope>NUCLEOTIDE SEQUENCE [LARGE SCALE GENOMIC DNA]</scope>
    <source>
        <strain evidence="2 5">JCM 13375</strain>
    </source>
</reference>
<dbReference type="EMBL" id="LSRF01000015">
    <property type="protein sequence ID" value="KXP12101.1"/>
    <property type="molecule type" value="Genomic_DNA"/>
</dbReference>
<dbReference type="RefSeq" id="WP_068570724.1">
    <property type="nucleotide sequence ID" value="NZ_LSRE01000002.1"/>
</dbReference>
<evidence type="ECO:0000313" key="2">
    <source>
        <dbReference type="EMBL" id="KXP00807.1"/>
    </source>
</evidence>
<comment type="caution">
    <text evidence="3">The sequence shown here is derived from an EMBL/GenBank/DDBJ whole genome shotgun (WGS) entry which is preliminary data.</text>
</comment>
<protein>
    <submittedName>
        <fullName evidence="3">DUF4440 domain-containing protein</fullName>
    </submittedName>
</protein>
<sequence length="150" mass="17289">MEEAYEPDRGTAPRLRGVLEELRRREPLFHGPAWSTLADFDDAVAPDFWEVGASGRRYSREYVREVIEQRLISPPDESDWETSEFQVRALGASVYLLTYTLAQGDRVTRRLTVWRRRENRWSVMFHQGTPVACGDESPTRHGAQADRAHG</sequence>
<dbReference type="InterPro" id="IPR032710">
    <property type="entry name" value="NTF2-like_dom_sf"/>
</dbReference>
<evidence type="ECO:0000313" key="5">
    <source>
        <dbReference type="Proteomes" id="UP000070409"/>
    </source>
</evidence>
<reference evidence="4" key="2">
    <citation type="submission" date="2016-02" db="EMBL/GenBank/DDBJ databases">
        <authorList>
            <person name="Wen L."/>
            <person name="He K."/>
            <person name="Yang H."/>
        </authorList>
    </citation>
    <scope>NUCLEOTIDE SEQUENCE [LARGE SCALE GENOMIC DNA]</scope>
    <source>
        <strain evidence="4">JCM 15929</strain>
    </source>
</reference>